<dbReference type="EMBL" id="QSSQ01000008">
    <property type="protein sequence ID" value="RGM05025.1"/>
    <property type="molecule type" value="Genomic_DNA"/>
</dbReference>
<dbReference type="AlphaFoldDB" id="A0A3E4U9C8"/>
<protein>
    <submittedName>
        <fullName evidence="2">Uncharacterized protein</fullName>
    </submittedName>
</protein>
<dbReference type="RefSeq" id="WP_007867706.1">
    <property type="nucleotide sequence ID" value="NZ_QRQF01000012.1"/>
</dbReference>
<sequence>MLTSLDWLVIVFMIMVATSFLSLCLMFLVRRPHIKRVCFYIVVALSIYAAAVGIRIGRGLFPIQVAVSVASGAVGIAAIVIDRTSKGDEKKLKIARIMAATTLVIGIINTFM</sequence>
<keyword evidence="1" id="KW-1133">Transmembrane helix</keyword>
<reference evidence="2 3" key="1">
    <citation type="submission" date="2018-08" db="EMBL/GenBank/DDBJ databases">
        <title>A genome reference for cultivated species of the human gut microbiota.</title>
        <authorList>
            <person name="Zou Y."/>
            <person name="Xue W."/>
            <person name="Luo G."/>
        </authorList>
    </citation>
    <scope>NUCLEOTIDE SEQUENCE [LARGE SCALE GENOMIC DNA]</scope>
    <source>
        <strain evidence="2 3">TF05-11AC</strain>
    </source>
</reference>
<name>A0A3E4U9C8_9FIRM</name>
<feature type="transmembrane region" description="Helical" evidence="1">
    <location>
        <begin position="94"/>
        <end position="111"/>
    </location>
</feature>
<feature type="transmembrane region" description="Helical" evidence="1">
    <location>
        <begin position="6"/>
        <end position="28"/>
    </location>
</feature>
<evidence type="ECO:0000313" key="2">
    <source>
        <dbReference type="EMBL" id="RGM05025.1"/>
    </source>
</evidence>
<keyword evidence="1" id="KW-0472">Membrane</keyword>
<dbReference type="Proteomes" id="UP000261257">
    <property type="component" value="Unassembled WGS sequence"/>
</dbReference>
<organism evidence="2 3">
    <name type="scientific">Hungatella hathewayi</name>
    <dbReference type="NCBI Taxonomy" id="154046"/>
    <lineage>
        <taxon>Bacteria</taxon>
        <taxon>Bacillati</taxon>
        <taxon>Bacillota</taxon>
        <taxon>Clostridia</taxon>
        <taxon>Lachnospirales</taxon>
        <taxon>Lachnospiraceae</taxon>
        <taxon>Hungatella</taxon>
    </lineage>
</organism>
<evidence type="ECO:0000313" key="3">
    <source>
        <dbReference type="Proteomes" id="UP000261257"/>
    </source>
</evidence>
<comment type="caution">
    <text evidence="2">The sequence shown here is derived from an EMBL/GenBank/DDBJ whole genome shotgun (WGS) entry which is preliminary data.</text>
</comment>
<evidence type="ECO:0000256" key="1">
    <source>
        <dbReference type="SAM" id="Phobius"/>
    </source>
</evidence>
<feature type="transmembrane region" description="Helical" evidence="1">
    <location>
        <begin position="37"/>
        <end position="57"/>
    </location>
</feature>
<keyword evidence="1" id="KW-0812">Transmembrane</keyword>
<gene>
    <name evidence="2" type="ORF">DXC39_12005</name>
</gene>
<accession>A0A3E4U9C8</accession>
<proteinExistence type="predicted"/>
<feature type="transmembrane region" description="Helical" evidence="1">
    <location>
        <begin position="63"/>
        <end position="82"/>
    </location>
</feature>